<dbReference type="RefSeq" id="WP_091332275.1">
    <property type="nucleotide sequence ID" value="NZ_CP031263.1"/>
</dbReference>
<proteinExistence type="predicted"/>
<dbReference type="InterPro" id="IPR025576">
    <property type="entry name" value="YwiC"/>
</dbReference>
<sequence length="252" mass="27563">MNTAVVADRPVTRRRRVRQFVPPQHGAWAMLLLPYTVGVALAGPRWPHLPLLGAWLTGYLLSYYAFQAIKSRRPSRFTPQLLVYGLLAAPLAATVALARPAVLWYAPGYAALLAVNAGYAWRRRERALLNDLASVAQSCLLVFVAATIAGVSVTRVTPAFAVLLLYLFGTVLYVKTMIRQRGDSRFLRLSVGYHVLALAAVVWLVDVLLGPVFLLLLLRAALLPARRLRPVQVGMIEIGCCLVVLAGVLATL</sequence>
<evidence type="ECO:0000313" key="1">
    <source>
        <dbReference type="EMBL" id="AXH94674.1"/>
    </source>
</evidence>
<evidence type="ECO:0000313" key="2">
    <source>
        <dbReference type="Proteomes" id="UP000253958"/>
    </source>
</evidence>
<protein>
    <submittedName>
        <fullName evidence="1">Uncharacterized protein</fullName>
    </submittedName>
</protein>
<dbReference type="Pfam" id="PF14256">
    <property type="entry name" value="YwiC"/>
    <property type="match status" value="1"/>
</dbReference>
<reference evidence="1 2" key="2">
    <citation type="submission" date="2018-08" db="EMBL/GenBank/DDBJ databases">
        <title>Streptomyces kandeliansis sp. nov., an endophytic bacterium isolated from mangrove plant.</title>
        <authorList>
            <person name="Wang R."/>
        </authorList>
    </citation>
    <scope>NUCLEOTIDE SEQUENCE [LARGE SCALE GENOMIC DNA]</scope>
    <source>
        <strain evidence="2">H14(2018)</strain>
    </source>
</reference>
<name>A0A1C6TPC8_9ACTN</name>
<dbReference type="Proteomes" id="UP000253958">
    <property type="component" value="Chromosome"/>
</dbReference>
<organism evidence="1 2">
    <name type="scientific">Micromonospora aurantiaca</name>
    <name type="common">nom. illeg.</name>
    <dbReference type="NCBI Taxonomy" id="47850"/>
    <lineage>
        <taxon>Bacteria</taxon>
        <taxon>Bacillati</taxon>
        <taxon>Actinomycetota</taxon>
        <taxon>Actinomycetes</taxon>
        <taxon>Micromonosporales</taxon>
        <taxon>Micromonosporaceae</taxon>
        <taxon>Micromonospora</taxon>
    </lineage>
</organism>
<accession>A0A1C6TPC8</accession>
<reference evidence="1 2" key="1">
    <citation type="submission" date="2018-07" db="EMBL/GenBank/DDBJ databases">
        <authorList>
            <person name="Ye Y."/>
        </authorList>
    </citation>
    <scope>NUCLEOTIDE SEQUENCE [LARGE SCALE GENOMIC DNA]</scope>
    <source>
        <strain evidence="2">H14(2018)</strain>
    </source>
</reference>
<dbReference type="EMBL" id="CP031263">
    <property type="protein sequence ID" value="AXH94674.1"/>
    <property type="molecule type" value="Genomic_DNA"/>
</dbReference>
<gene>
    <name evidence="1" type="ORF">DVH21_27330</name>
</gene>
<dbReference type="AlphaFoldDB" id="A0A1C6TPC8"/>